<dbReference type="Pfam" id="PF04909">
    <property type="entry name" value="Amidohydro_2"/>
    <property type="match status" value="1"/>
</dbReference>
<comment type="caution">
    <text evidence="3">The sequence shown here is derived from an EMBL/GenBank/DDBJ whole genome shotgun (WGS) entry which is preliminary data.</text>
</comment>
<dbReference type="InterPro" id="IPR032465">
    <property type="entry name" value="ACMSD"/>
</dbReference>
<dbReference type="InterPro" id="IPR032466">
    <property type="entry name" value="Metal_Hydrolase"/>
</dbReference>
<evidence type="ECO:0000313" key="4">
    <source>
        <dbReference type="Proteomes" id="UP000732399"/>
    </source>
</evidence>
<proteinExistence type="predicted"/>
<organism evidence="3 4">
    <name type="scientific">Sphingomonas corticis</name>
    <dbReference type="NCBI Taxonomy" id="2722791"/>
    <lineage>
        <taxon>Bacteria</taxon>
        <taxon>Pseudomonadati</taxon>
        <taxon>Pseudomonadota</taxon>
        <taxon>Alphaproteobacteria</taxon>
        <taxon>Sphingomonadales</taxon>
        <taxon>Sphingomonadaceae</taxon>
        <taxon>Sphingomonas</taxon>
    </lineage>
</organism>
<sequence length="270" mass="29689">MLIVDAQIHLWSTPGGPPHHRSEPYTADEAVREMDAAGVSRSINCPAIWDPRSNEYAQEAVASHPGRFGTMGWLPLDTAPDPEVVERLLGRPGMLGLRFVLMTPAATVALGAGDLDWIWEVANRLGRPVALMVPRPMLGTVGDLARRFGDINFLVDHLAIGPHDRMPAAAEDIDQLLSLATLPNVAAKATATPGFSAEPFPHQDVAPVLKRVYDAFGPQRMFWGTDFTRMPITLQQCVEMFTLHLPWLRGDELEAVMGRAVCDWVGWERG</sequence>
<evidence type="ECO:0000259" key="2">
    <source>
        <dbReference type="Pfam" id="PF04909"/>
    </source>
</evidence>
<evidence type="ECO:0000313" key="3">
    <source>
        <dbReference type="EMBL" id="NJR80607.1"/>
    </source>
</evidence>
<keyword evidence="1" id="KW-0456">Lyase</keyword>
<gene>
    <name evidence="3" type="ORF">HBH26_18690</name>
</gene>
<name>A0ABX1CRM6_9SPHN</name>
<dbReference type="Gene3D" id="3.20.20.140">
    <property type="entry name" value="Metal-dependent hydrolases"/>
    <property type="match status" value="1"/>
</dbReference>
<keyword evidence="4" id="KW-1185">Reference proteome</keyword>
<dbReference type="PANTHER" id="PTHR21240:SF19">
    <property type="entry name" value="CATALYTIC_ HYDROLASE"/>
    <property type="match status" value="1"/>
</dbReference>
<evidence type="ECO:0000256" key="1">
    <source>
        <dbReference type="ARBA" id="ARBA00023239"/>
    </source>
</evidence>
<dbReference type="EMBL" id="JAAVJH010000023">
    <property type="protein sequence ID" value="NJR80607.1"/>
    <property type="molecule type" value="Genomic_DNA"/>
</dbReference>
<dbReference type="PANTHER" id="PTHR21240">
    <property type="entry name" value="2-AMINO-3-CARBOXYLMUCONATE-6-SEMIALDEHYDE DECARBOXYLASE"/>
    <property type="match status" value="1"/>
</dbReference>
<accession>A0ABX1CRM6</accession>
<dbReference type="Proteomes" id="UP000732399">
    <property type="component" value="Unassembled WGS sequence"/>
</dbReference>
<protein>
    <submittedName>
        <fullName evidence="3">Amidohydrolase family protein</fullName>
    </submittedName>
</protein>
<reference evidence="3 4" key="1">
    <citation type="submission" date="2020-03" db="EMBL/GenBank/DDBJ databases">
        <authorList>
            <person name="Wang L."/>
            <person name="He N."/>
            <person name="Li Y."/>
            <person name="Fang Y."/>
            <person name="Zhang F."/>
        </authorList>
    </citation>
    <scope>NUCLEOTIDE SEQUENCE [LARGE SCALE GENOMIC DNA]</scope>
    <source>
        <strain evidence="3 4">36D10-4-7</strain>
    </source>
</reference>
<dbReference type="InterPro" id="IPR006680">
    <property type="entry name" value="Amidohydro-rel"/>
</dbReference>
<feature type="domain" description="Amidohydrolase-related" evidence="2">
    <location>
        <begin position="4"/>
        <end position="227"/>
    </location>
</feature>
<dbReference type="RefSeq" id="WP_168136157.1">
    <property type="nucleotide sequence ID" value="NZ_JAAVJH010000023.1"/>
</dbReference>
<dbReference type="SUPFAM" id="SSF51556">
    <property type="entry name" value="Metallo-dependent hydrolases"/>
    <property type="match status" value="1"/>
</dbReference>